<accession>A0A221KGD3</accession>
<proteinExistence type="predicted"/>
<evidence type="ECO:0000313" key="2">
    <source>
        <dbReference type="Proteomes" id="UP000199729"/>
    </source>
</evidence>
<reference evidence="1 2" key="1">
    <citation type="submission" date="2017-07" db="EMBL/GenBank/DDBJ databases">
        <title>Complete Genome Sequence of the cosmetic ferment Vitreoscilla filiformis (ATCC15551).</title>
        <authorList>
            <person name="Contreras S."/>
            <person name="Sagory-Zalkind P."/>
            <person name="Blanquart H."/>
            <person name="Iltis A."/>
            <person name="Morand S.C."/>
        </authorList>
    </citation>
    <scope>NUCLEOTIDE SEQUENCE [LARGE SCALE GENOMIC DNA]</scope>
    <source>
        <strain evidence="1 2">ATCC 15551</strain>
    </source>
</reference>
<dbReference type="Pfam" id="PF03995">
    <property type="entry name" value="Inhibitor_I36"/>
    <property type="match status" value="1"/>
</dbReference>
<name>A0A221KGD3_VITFI</name>
<organism evidence="1 2">
    <name type="scientific">Vitreoscilla filiformis</name>
    <dbReference type="NCBI Taxonomy" id="63"/>
    <lineage>
        <taxon>Bacteria</taxon>
        <taxon>Pseudomonadati</taxon>
        <taxon>Pseudomonadota</taxon>
        <taxon>Betaproteobacteria</taxon>
        <taxon>Neisseriales</taxon>
        <taxon>Neisseriaceae</taxon>
        <taxon>Vitreoscilla</taxon>
    </lineage>
</organism>
<protein>
    <submittedName>
        <fullName evidence="1">Uncharacterized protein</fullName>
    </submittedName>
</protein>
<dbReference type="Proteomes" id="UP000199729">
    <property type="component" value="Chromosome"/>
</dbReference>
<dbReference type="Gene3D" id="2.60.20.10">
    <property type="entry name" value="Crystallins"/>
    <property type="match status" value="1"/>
</dbReference>
<evidence type="ECO:0000313" key="1">
    <source>
        <dbReference type="EMBL" id="ASM78081.1"/>
    </source>
</evidence>
<dbReference type="EMBL" id="CP022423">
    <property type="protein sequence ID" value="ASM78081.1"/>
    <property type="molecule type" value="Genomic_DNA"/>
</dbReference>
<dbReference type="AlphaFoldDB" id="A0A221KGD3"/>
<dbReference type="InterPro" id="IPR011024">
    <property type="entry name" value="G_crystallin-like"/>
</dbReference>
<dbReference type="KEGG" id="vff:VITFI_CDS2303"/>
<keyword evidence="2" id="KW-1185">Reference proteome</keyword>
<gene>
    <name evidence="1" type="ORF">VITFI_CDS2303</name>
</gene>
<sequence length="170" mass="18488">MAVASLTGCTAVEGLSGRISEQMRAAEQNRQQAQMETARKRCLDYGYEPGNETFAACVQKEFTDLSTPRSAVTVGSVNIGGSAVTGSVGCTLYEHVNYGGGAYRLRPNSVVNALPGFNDRASSARVSGSCTLELYEHDDHRGERRILRQDTSEFGHGWNDRVSSAKCWCR</sequence>
<dbReference type="SUPFAM" id="SSF49695">
    <property type="entry name" value="gamma-Crystallin-like"/>
    <property type="match status" value="1"/>
</dbReference>